<dbReference type="InterPro" id="IPR047187">
    <property type="entry name" value="SF1_C_Upf1"/>
</dbReference>
<dbReference type="Proteomes" id="UP000005801">
    <property type="component" value="Unassembled WGS sequence"/>
</dbReference>
<dbReference type="EMBL" id="ABCS01000040">
    <property type="protein sequence ID" value="EDM77779.1"/>
    <property type="molecule type" value="Genomic_DNA"/>
</dbReference>
<dbReference type="InterPro" id="IPR045055">
    <property type="entry name" value="DNA2/NAM7-like"/>
</dbReference>
<dbReference type="SUPFAM" id="SSF52540">
    <property type="entry name" value="P-loop containing nucleoside triphosphate hydrolases"/>
    <property type="match status" value="2"/>
</dbReference>
<dbReference type="Gene3D" id="3.40.50.300">
    <property type="entry name" value="P-loop containing nucleotide triphosphate hydrolases"/>
    <property type="match status" value="2"/>
</dbReference>
<accession>A6G8K2</accession>
<dbReference type="GO" id="GO:0004386">
    <property type="term" value="F:helicase activity"/>
    <property type="evidence" value="ECO:0007669"/>
    <property type="project" value="UniProtKB-KW"/>
</dbReference>
<evidence type="ECO:0000313" key="2">
    <source>
        <dbReference type="EMBL" id="EDM77779.1"/>
    </source>
</evidence>
<dbReference type="Pfam" id="PF13086">
    <property type="entry name" value="AAA_11"/>
    <property type="match status" value="2"/>
</dbReference>
<dbReference type="STRING" id="391625.PPSIR1_38394"/>
<reference evidence="2 3" key="1">
    <citation type="submission" date="2007-06" db="EMBL/GenBank/DDBJ databases">
        <authorList>
            <person name="Shimkets L."/>
            <person name="Ferriera S."/>
            <person name="Johnson J."/>
            <person name="Kravitz S."/>
            <person name="Beeson K."/>
            <person name="Sutton G."/>
            <person name="Rogers Y.-H."/>
            <person name="Friedman R."/>
            <person name="Frazier M."/>
            <person name="Venter J.C."/>
        </authorList>
    </citation>
    <scope>NUCLEOTIDE SEQUENCE [LARGE SCALE GENOMIC DNA]</scope>
    <source>
        <strain evidence="2 3">SIR-1</strain>
    </source>
</reference>
<name>A6G8K2_9BACT</name>
<dbReference type="Pfam" id="PF13087">
    <property type="entry name" value="AAA_12"/>
    <property type="match status" value="1"/>
</dbReference>
<dbReference type="InterPro" id="IPR027417">
    <property type="entry name" value="P-loop_NTPase"/>
</dbReference>
<dbReference type="InterPro" id="IPR041677">
    <property type="entry name" value="DNA2/NAM7_AAA_11"/>
</dbReference>
<dbReference type="eggNOG" id="COG1112">
    <property type="taxonomic scope" value="Bacteria"/>
</dbReference>
<keyword evidence="3" id="KW-1185">Reference proteome</keyword>
<comment type="caution">
    <text evidence="2">The sequence shown here is derived from an EMBL/GenBank/DDBJ whole genome shotgun (WGS) entry which is preliminary data.</text>
</comment>
<sequence length="831" mass="94628">MILEPPPWREDEPEQTFDDFLRAREVYQRPGTDQRASLEKRGWDVEARALLLDRFPSVLEPEQGSEHLAPTSAHPHGALLWLRPDIYNLTRQQWAMRALDNAPSRPLAPLIKLLTTQASWPRFEAHALSEQDWVFLRPATPGSALRDGTDEQRRFVEIAMGTPDFALLEGPPGSGKTTAICELIVQLARENKRVLLVASTNVAVDNVLERLIAWEEQLPEEDRFVLPVRIGDSGRISSDALEPFLHENIERTVRDDILDFLESGRGSEVGAQARSMLDERLRRTPKKERSELISRLVAESVNLVCGTPIGVLQHPEIKDYHSADRHHPRPRELFDVLIVDEASKTTFTEFLVPAIYARKWVIVGDIKQLSPYVESEDISQNLRRALQDIDGEAQAQAAARAYQATPRGQIVRSLIACDDDQARLLQIEARAKGTPYVDLDRCETRMVAGVPGVVPGLLYANLIFGAPDTLAQFEHRLPEDLDLVEGPLPSLHDLQRARAHARGETREQAGDWAHEYGWRLVRSYELRHNHSERAPIKKQLDELMPASLTEEASKKLSRHAENIRRVALPSILELLQIGFERLPGWDRGVTLNHGLPDEALSQRLVSLSFQHRMHPHISAFSRQHFYSDESTSRSTLLRDASTLERDWSYSRYTRRAVWIEVPRPRGRHGNRNPAEAEVVMRELEAFARWAQRQPGRRDGPWKVSILTFYRGQEAMLRDRLQRFTKQPGNTRNFAYPRKQPRVEITLCTVDRFQGHEADLVLLSFVKGGGRKHGSVGFLNSPNRLNVALTRARYQIALIGDRNYFAHCRSPLLVSLATSPHYATELAWEGDR</sequence>
<evidence type="ECO:0000313" key="3">
    <source>
        <dbReference type="Proteomes" id="UP000005801"/>
    </source>
</evidence>
<gene>
    <name evidence="2" type="ORF">PPSIR1_38394</name>
</gene>
<organism evidence="2 3">
    <name type="scientific">Plesiocystis pacifica SIR-1</name>
    <dbReference type="NCBI Taxonomy" id="391625"/>
    <lineage>
        <taxon>Bacteria</taxon>
        <taxon>Pseudomonadati</taxon>
        <taxon>Myxococcota</taxon>
        <taxon>Polyangia</taxon>
        <taxon>Nannocystales</taxon>
        <taxon>Nannocystaceae</taxon>
        <taxon>Plesiocystis</taxon>
    </lineage>
</organism>
<keyword evidence="2" id="KW-0378">Hydrolase</keyword>
<dbReference type="CDD" id="cd18808">
    <property type="entry name" value="SF1_C_Upf1"/>
    <property type="match status" value="1"/>
</dbReference>
<dbReference type="InterPro" id="IPR041679">
    <property type="entry name" value="DNA2/NAM7-like_C"/>
</dbReference>
<feature type="domain" description="AAA+ ATPase" evidence="1">
    <location>
        <begin position="162"/>
        <end position="443"/>
    </location>
</feature>
<keyword evidence="2" id="KW-0067">ATP-binding</keyword>
<proteinExistence type="predicted"/>
<keyword evidence="2" id="KW-0547">Nucleotide-binding</keyword>
<dbReference type="PANTHER" id="PTHR10887:SF495">
    <property type="entry name" value="HELICASE SENATAXIN ISOFORM X1-RELATED"/>
    <property type="match status" value="1"/>
</dbReference>
<dbReference type="InterPro" id="IPR003593">
    <property type="entry name" value="AAA+_ATPase"/>
</dbReference>
<dbReference type="AlphaFoldDB" id="A6G8K2"/>
<dbReference type="eggNOG" id="COG0507">
    <property type="taxonomic scope" value="Bacteria"/>
</dbReference>
<evidence type="ECO:0000259" key="1">
    <source>
        <dbReference type="SMART" id="SM00382"/>
    </source>
</evidence>
<dbReference type="PANTHER" id="PTHR10887">
    <property type="entry name" value="DNA2/NAM7 HELICASE FAMILY"/>
    <property type="match status" value="1"/>
</dbReference>
<keyword evidence="2" id="KW-0347">Helicase</keyword>
<dbReference type="SMART" id="SM00382">
    <property type="entry name" value="AAA"/>
    <property type="match status" value="1"/>
</dbReference>
<protein>
    <submittedName>
        <fullName evidence="2">Superfamily I DNA/RNA helicase</fullName>
    </submittedName>
</protein>